<evidence type="ECO:0000313" key="1">
    <source>
        <dbReference type="EMBL" id="GAH07441.1"/>
    </source>
</evidence>
<dbReference type="EMBL" id="BART01034759">
    <property type="protein sequence ID" value="GAH07441.1"/>
    <property type="molecule type" value="Genomic_DNA"/>
</dbReference>
<reference evidence="1" key="1">
    <citation type="journal article" date="2014" name="Front. Microbiol.">
        <title>High frequency of phylogenetically diverse reductive dehalogenase-homologous genes in deep subseafloor sedimentary metagenomes.</title>
        <authorList>
            <person name="Kawai M."/>
            <person name="Futagami T."/>
            <person name="Toyoda A."/>
            <person name="Takaki Y."/>
            <person name="Nishi S."/>
            <person name="Hori S."/>
            <person name="Arai W."/>
            <person name="Tsubouchi T."/>
            <person name="Morono Y."/>
            <person name="Uchiyama I."/>
            <person name="Ito T."/>
            <person name="Fujiyama A."/>
            <person name="Inagaki F."/>
            <person name="Takami H."/>
        </authorList>
    </citation>
    <scope>NUCLEOTIDE SEQUENCE</scope>
    <source>
        <strain evidence="1">Expedition CK06-06</strain>
    </source>
</reference>
<gene>
    <name evidence="1" type="ORF">S01H4_59305</name>
</gene>
<comment type="caution">
    <text evidence="1">The sequence shown here is derived from an EMBL/GenBank/DDBJ whole genome shotgun (WGS) entry which is preliminary data.</text>
</comment>
<protein>
    <submittedName>
        <fullName evidence="1">Uncharacterized protein</fullName>
    </submittedName>
</protein>
<organism evidence="1">
    <name type="scientific">marine sediment metagenome</name>
    <dbReference type="NCBI Taxonomy" id="412755"/>
    <lineage>
        <taxon>unclassified sequences</taxon>
        <taxon>metagenomes</taxon>
        <taxon>ecological metagenomes</taxon>
    </lineage>
</organism>
<sequence>LASRIIARKSEAGIPVGALPSGGIAPDELMERIRIEEIIKALQEDVVISVAIPPGITLTASGVSPAGPVTVFGSTITITKGFGQIQ</sequence>
<name>X1CGK7_9ZZZZ</name>
<proteinExistence type="predicted"/>
<dbReference type="AlphaFoldDB" id="X1CGK7"/>
<accession>X1CGK7</accession>
<feature type="non-terminal residue" evidence="1">
    <location>
        <position position="1"/>
    </location>
</feature>